<comment type="similarity">
    <text evidence="1">Belongs to the glycosyl hydrolase 13 family.</text>
</comment>
<accession>A0A1H7K4L9</accession>
<evidence type="ECO:0000313" key="6">
    <source>
        <dbReference type="Proteomes" id="UP000182321"/>
    </source>
</evidence>
<dbReference type="SUPFAM" id="SSF51011">
    <property type="entry name" value="Glycosyl hydrolase domain"/>
    <property type="match status" value="1"/>
</dbReference>
<dbReference type="Pfam" id="PF00128">
    <property type="entry name" value="Alpha-amylase"/>
    <property type="match status" value="1"/>
</dbReference>
<dbReference type="SMART" id="SM00642">
    <property type="entry name" value="Aamy"/>
    <property type="match status" value="1"/>
</dbReference>
<evidence type="ECO:0000259" key="4">
    <source>
        <dbReference type="SMART" id="SM00642"/>
    </source>
</evidence>
<keyword evidence="6" id="KW-1185">Reference proteome</keyword>
<evidence type="ECO:0000256" key="2">
    <source>
        <dbReference type="ARBA" id="ARBA00022801"/>
    </source>
</evidence>
<evidence type="ECO:0000256" key="1">
    <source>
        <dbReference type="ARBA" id="ARBA00008061"/>
    </source>
</evidence>
<dbReference type="RefSeq" id="WP_074791363.1">
    <property type="nucleotide sequence ID" value="NZ_FNZX01000011.1"/>
</dbReference>
<dbReference type="CDD" id="cd11333">
    <property type="entry name" value="AmyAc_SI_OligoGlu_DGase"/>
    <property type="match status" value="1"/>
</dbReference>
<dbReference type="Gene3D" id="3.20.20.80">
    <property type="entry name" value="Glycosidases"/>
    <property type="match status" value="1"/>
</dbReference>
<dbReference type="Proteomes" id="UP000182321">
    <property type="component" value="Unassembled WGS sequence"/>
</dbReference>
<name>A0A1H7K4L9_9FIRM</name>
<dbReference type="Gene3D" id="3.90.400.10">
    <property type="entry name" value="Oligo-1,6-glucosidase, Domain 2"/>
    <property type="match status" value="1"/>
</dbReference>
<keyword evidence="2" id="KW-0378">Hydrolase</keyword>
<organism evidence="5 6">
    <name type="scientific">Pseudobutyrivibrio ruminis</name>
    <dbReference type="NCBI Taxonomy" id="46206"/>
    <lineage>
        <taxon>Bacteria</taxon>
        <taxon>Bacillati</taxon>
        <taxon>Bacillota</taxon>
        <taxon>Clostridia</taxon>
        <taxon>Lachnospirales</taxon>
        <taxon>Lachnospiraceae</taxon>
        <taxon>Pseudobutyrivibrio</taxon>
    </lineage>
</organism>
<dbReference type="GO" id="GO:0004556">
    <property type="term" value="F:alpha-amylase activity"/>
    <property type="evidence" value="ECO:0007669"/>
    <property type="project" value="TreeGrafter"/>
</dbReference>
<dbReference type="AlphaFoldDB" id="A0A1H7K4L9"/>
<sequence>MASTSTKKWWKNAIVYQIYPRSFCDSNGDGIGDISGIISKLHYLKELGIDAIWLSPVYRSPGYDNGYDISDYKDINPEFGTMEDMERLISRAKRLGIKIIMDLVINHTSDEHEWFQKALAGDDKYRDYYYFREGVGSSYPNNWGSFFGGRAWSKTEKGDYYLHLFSKKQPDLNWQNPEVFDEITDIMRFWLDKGVAGFRCDVINIIYKESLENGKKRFALTGKEHYLNTDGCHELLKRFNEEVWSKYKTFIVGETVFVTPDDAKLLSDENRKELDAVFFFEHMDVDNYGIKWFKKGFKPSRLIKILDKWQTALEVPANYLENHDQIRSVNHFGNVGKYWEKSAKLLCGLNLSLRGVPFIYEGEEIGMTNGDFKGLRELKDIESYNINQSLKKMLLVHSIRRKLILQTTRDNARTPVQWDASDNAGFTTGIPWLKINANKSFINVETELRDDNSILNFYKSMIEFRKNSEALQDGNYRRVASPSDVYIFTRESTHERLYIYCNLTNFNKAVEFYGDNIAFSNYEESERENFFLKPYEFRVVVSNI</sequence>
<dbReference type="GO" id="GO:0009313">
    <property type="term" value="P:oligosaccharide catabolic process"/>
    <property type="evidence" value="ECO:0007669"/>
    <property type="project" value="TreeGrafter"/>
</dbReference>
<dbReference type="SUPFAM" id="SSF51445">
    <property type="entry name" value="(Trans)glycosidases"/>
    <property type="match status" value="1"/>
</dbReference>
<dbReference type="FunFam" id="3.90.400.10:FF:000002">
    <property type="entry name" value="Sucrose isomerase"/>
    <property type="match status" value="1"/>
</dbReference>
<keyword evidence="3" id="KW-0326">Glycosidase</keyword>
<evidence type="ECO:0000256" key="3">
    <source>
        <dbReference type="ARBA" id="ARBA00023295"/>
    </source>
</evidence>
<dbReference type="EMBL" id="FNZX01000011">
    <property type="protein sequence ID" value="SEK81400.1"/>
    <property type="molecule type" value="Genomic_DNA"/>
</dbReference>
<dbReference type="PANTHER" id="PTHR10357:SF179">
    <property type="entry name" value="NEUTRAL AND BASIC AMINO ACID TRANSPORT PROTEIN RBAT"/>
    <property type="match status" value="1"/>
</dbReference>
<protein>
    <submittedName>
        <fullName evidence="5">Oligo-1,6-glucosidase</fullName>
    </submittedName>
</protein>
<dbReference type="InterPro" id="IPR013780">
    <property type="entry name" value="Glyco_hydro_b"/>
</dbReference>
<feature type="domain" description="Glycosyl hydrolase family 13 catalytic" evidence="4">
    <location>
        <begin position="17"/>
        <end position="413"/>
    </location>
</feature>
<dbReference type="PANTHER" id="PTHR10357">
    <property type="entry name" value="ALPHA-AMYLASE FAMILY MEMBER"/>
    <property type="match status" value="1"/>
</dbReference>
<dbReference type="InterPro" id="IPR017853">
    <property type="entry name" value="GH"/>
</dbReference>
<reference evidence="6" key="1">
    <citation type="submission" date="2016-10" db="EMBL/GenBank/DDBJ databases">
        <authorList>
            <person name="Varghese N."/>
        </authorList>
    </citation>
    <scope>NUCLEOTIDE SEQUENCE [LARGE SCALE GENOMIC DNA]</scope>
    <source>
        <strain evidence="6">ACV-9</strain>
    </source>
</reference>
<evidence type="ECO:0000313" key="5">
    <source>
        <dbReference type="EMBL" id="SEK81400.1"/>
    </source>
</evidence>
<dbReference type="Gene3D" id="2.60.40.1180">
    <property type="entry name" value="Golgi alpha-mannosidase II"/>
    <property type="match status" value="1"/>
</dbReference>
<dbReference type="InterPro" id="IPR006047">
    <property type="entry name" value="GH13_cat_dom"/>
</dbReference>
<gene>
    <name evidence="5" type="ORF">SAMN02910377_01908</name>
</gene>
<proteinExistence type="inferred from homology"/>
<dbReference type="FunFam" id="3.20.20.80:FF:000064">
    <property type="entry name" value="Oligo-1,6-glucosidase"/>
    <property type="match status" value="2"/>
</dbReference>
<dbReference type="InterPro" id="IPR045857">
    <property type="entry name" value="O16G_dom_2"/>
</dbReference>